<keyword evidence="1" id="KW-0645">Protease</keyword>
<accession>A0ABP8YI35</accession>
<dbReference type="InterPro" id="IPR021190">
    <property type="entry name" value="Pept_M10A"/>
</dbReference>
<dbReference type="Proteomes" id="UP001499882">
    <property type="component" value="Unassembled WGS sequence"/>
</dbReference>
<keyword evidence="3" id="KW-0378">Hydrolase</keyword>
<feature type="signal peptide" evidence="6">
    <location>
        <begin position="1"/>
        <end position="19"/>
    </location>
</feature>
<dbReference type="InterPro" id="IPR006026">
    <property type="entry name" value="Peptidase_Metallo"/>
</dbReference>
<evidence type="ECO:0000256" key="1">
    <source>
        <dbReference type="ARBA" id="ARBA00022670"/>
    </source>
</evidence>
<name>A0ABP8YI35_9ACTN</name>
<comment type="caution">
    <text evidence="8">The sequence shown here is derived from an EMBL/GenBank/DDBJ whole genome shotgun (WGS) entry which is preliminary data.</text>
</comment>
<evidence type="ECO:0000256" key="6">
    <source>
        <dbReference type="SAM" id="SignalP"/>
    </source>
</evidence>
<proteinExistence type="predicted"/>
<dbReference type="Pfam" id="PF00413">
    <property type="entry name" value="Peptidase_M10"/>
    <property type="match status" value="1"/>
</dbReference>
<dbReference type="SMART" id="SM00235">
    <property type="entry name" value="ZnMc"/>
    <property type="match status" value="1"/>
</dbReference>
<keyword evidence="6" id="KW-0732">Signal</keyword>
<keyword evidence="9" id="KW-1185">Reference proteome</keyword>
<sequence length="372" mass="39587">MTSPLLRRFSYLVTGVVAAGLLAGPGTGPAPDATAAASATSVDSTRLGSDSDPVRVRKSYPVVASARIGTVQVGKKIRIVGSVTTRHRKRPVTLTERKGRKWKVIARKKSNRVGAYAFKIPAGRKAKVRVFRVETKRFHGLRGGTTRALKIKVVKAPPTAPTNFDAPEYLPAGYVGAGSTTYGPGWALFAGGSRWNPCRTIRWAYNPTGEKYAALPDMQRAFARLAGISGLRFRYVGATSWRYLGNLQDPAFPASTADIAVGWANDSELPTLAGNTVGYGGWSGPEVRGADVQYRISRGYLILDNGATLQPGFDQVGWGSVSMHEIMHALGLDHAGEPVQMMYPELTANNVNPGAGDITGLGKVGSASGCLN</sequence>
<evidence type="ECO:0000313" key="9">
    <source>
        <dbReference type="Proteomes" id="UP001499882"/>
    </source>
</evidence>
<evidence type="ECO:0000256" key="5">
    <source>
        <dbReference type="SAM" id="MobiDB-lite"/>
    </source>
</evidence>
<dbReference type="SUPFAM" id="SSF55486">
    <property type="entry name" value="Metalloproteases ('zincins'), catalytic domain"/>
    <property type="match status" value="1"/>
</dbReference>
<evidence type="ECO:0000313" key="8">
    <source>
        <dbReference type="EMBL" id="GAA4730860.1"/>
    </source>
</evidence>
<dbReference type="RefSeq" id="WP_345525862.1">
    <property type="nucleotide sequence ID" value="NZ_BAABKN010000009.1"/>
</dbReference>
<protein>
    <recommendedName>
        <fullName evidence="7">Peptidase metallopeptidase domain-containing protein</fullName>
    </recommendedName>
</protein>
<evidence type="ECO:0000256" key="3">
    <source>
        <dbReference type="ARBA" id="ARBA00022801"/>
    </source>
</evidence>
<evidence type="ECO:0000256" key="4">
    <source>
        <dbReference type="ARBA" id="ARBA00022833"/>
    </source>
</evidence>
<dbReference type="InterPro" id="IPR001818">
    <property type="entry name" value="Pept_M10_metallopeptidase"/>
</dbReference>
<dbReference type="Gene3D" id="3.40.390.10">
    <property type="entry name" value="Collagenase (Catalytic Domain)"/>
    <property type="match status" value="1"/>
</dbReference>
<keyword evidence="4" id="KW-0862">Zinc</keyword>
<dbReference type="InterPro" id="IPR024079">
    <property type="entry name" value="MetalloPept_cat_dom_sf"/>
</dbReference>
<dbReference type="EMBL" id="BAABKN010000009">
    <property type="protein sequence ID" value="GAA4730860.1"/>
    <property type="molecule type" value="Genomic_DNA"/>
</dbReference>
<feature type="region of interest" description="Disordered" evidence="5">
    <location>
        <begin position="29"/>
        <end position="50"/>
    </location>
</feature>
<feature type="compositionally biased region" description="Low complexity" evidence="5">
    <location>
        <begin position="29"/>
        <end position="45"/>
    </location>
</feature>
<keyword evidence="2" id="KW-0479">Metal-binding</keyword>
<feature type="chain" id="PRO_5047045970" description="Peptidase metallopeptidase domain-containing protein" evidence="6">
    <location>
        <begin position="20"/>
        <end position="372"/>
    </location>
</feature>
<dbReference type="PRINTS" id="PR00138">
    <property type="entry name" value="MATRIXIN"/>
</dbReference>
<feature type="domain" description="Peptidase metallopeptidase" evidence="7">
    <location>
        <begin position="191"/>
        <end position="367"/>
    </location>
</feature>
<reference evidence="9" key="1">
    <citation type="journal article" date="2019" name="Int. J. Syst. Evol. Microbiol.">
        <title>The Global Catalogue of Microorganisms (GCM) 10K type strain sequencing project: providing services to taxonomists for standard genome sequencing and annotation.</title>
        <authorList>
            <consortium name="The Broad Institute Genomics Platform"/>
            <consortium name="The Broad Institute Genome Sequencing Center for Infectious Disease"/>
            <person name="Wu L."/>
            <person name="Ma J."/>
        </authorList>
    </citation>
    <scope>NUCLEOTIDE SEQUENCE [LARGE SCALE GENOMIC DNA]</scope>
    <source>
        <strain evidence="9">JCM 18532</strain>
    </source>
</reference>
<gene>
    <name evidence="8" type="ORF">GCM10023350_12710</name>
</gene>
<evidence type="ECO:0000256" key="2">
    <source>
        <dbReference type="ARBA" id="ARBA00022723"/>
    </source>
</evidence>
<organism evidence="8 9">
    <name type="scientific">Nocardioides endophyticus</name>
    <dbReference type="NCBI Taxonomy" id="1353775"/>
    <lineage>
        <taxon>Bacteria</taxon>
        <taxon>Bacillati</taxon>
        <taxon>Actinomycetota</taxon>
        <taxon>Actinomycetes</taxon>
        <taxon>Propionibacteriales</taxon>
        <taxon>Nocardioidaceae</taxon>
        <taxon>Nocardioides</taxon>
    </lineage>
</organism>
<evidence type="ECO:0000259" key="7">
    <source>
        <dbReference type="SMART" id="SM00235"/>
    </source>
</evidence>